<protein>
    <submittedName>
        <fullName evidence="4">Mitotic spindle checkpoint HORMA domain-containing protein</fullName>
    </submittedName>
</protein>
<dbReference type="GO" id="GO:0016035">
    <property type="term" value="C:zeta DNA polymerase complex"/>
    <property type="evidence" value="ECO:0007669"/>
    <property type="project" value="TreeGrafter"/>
</dbReference>
<dbReference type="Proteomes" id="UP000076798">
    <property type="component" value="Unassembled WGS sequence"/>
</dbReference>
<gene>
    <name evidence="4" type="ORF">SISSUDRAFT_1068445</name>
</gene>
<sequence>MTSERGTWRSRSNQTRHAARSHFISVEVAIHNILYVRHLYPADLFVRRKRYEVPVFQARHPDLISYISGAMKAVAAEMKLGHVEKVIVVLKKNDNVAMERFIFSIQNMLTLDDWDLDQSVEEAMTSQKLGQYFRAFLVKLAMIESSLGPLNLGDNGTFAIILELENDAAPTATEGENEPPKWMPALYQHTTIGTSDASELHFIRAVDTGIINLSFAIQETGEKIDRDASQEGIETKRNPEDPPDGLLAT</sequence>
<evidence type="ECO:0000256" key="1">
    <source>
        <dbReference type="ARBA" id="ARBA00010348"/>
    </source>
</evidence>
<dbReference type="STRING" id="1314776.A0A166JCC8"/>
<dbReference type="PROSITE" id="PS50815">
    <property type="entry name" value="HORMA"/>
    <property type="match status" value="1"/>
</dbReference>
<proteinExistence type="inferred from homology"/>
<feature type="compositionally biased region" description="Basic and acidic residues" evidence="2">
    <location>
        <begin position="223"/>
        <end position="240"/>
    </location>
</feature>
<comment type="similarity">
    <text evidence="1">Belongs to the MAD2 family.</text>
</comment>
<dbReference type="Gene3D" id="3.30.900.10">
    <property type="entry name" value="HORMA domain"/>
    <property type="match status" value="1"/>
</dbReference>
<name>A0A166JCC8_9AGAM</name>
<dbReference type="InterPro" id="IPR045091">
    <property type="entry name" value="Mad2-like"/>
</dbReference>
<dbReference type="SUPFAM" id="SSF56019">
    <property type="entry name" value="The spindle assembly checkpoint protein mad2"/>
    <property type="match status" value="1"/>
</dbReference>
<evidence type="ECO:0000259" key="3">
    <source>
        <dbReference type="PROSITE" id="PS50815"/>
    </source>
</evidence>
<dbReference type="InterPro" id="IPR036570">
    <property type="entry name" value="HORMA_dom_sf"/>
</dbReference>
<dbReference type="PANTHER" id="PTHR11842">
    <property type="entry name" value="MITOTIC SPINDLE ASSEMBLY CHECKPOINT PROTEIN MAD2"/>
    <property type="match status" value="1"/>
</dbReference>
<dbReference type="OrthoDB" id="21254at2759"/>
<evidence type="ECO:0000256" key="2">
    <source>
        <dbReference type="SAM" id="MobiDB-lite"/>
    </source>
</evidence>
<feature type="domain" description="HORMA" evidence="3">
    <location>
        <begin position="16"/>
        <end position="217"/>
    </location>
</feature>
<organism evidence="4 5">
    <name type="scientific">Sistotremastrum suecicum HHB10207 ss-3</name>
    <dbReference type="NCBI Taxonomy" id="1314776"/>
    <lineage>
        <taxon>Eukaryota</taxon>
        <taxon>Fungi</taxon>
        <taxon>Dikarya</taxon>
        <taxon>Basidiomycota</taxon>
        <taxon>Agaricomycotina</taxon>
        <taxon>Agaricomycetes</taxon>
        <taxon>Sistotremastrales</taxon>
        <taxon>Sistotremastraceae</taxon>
        <taxon>Sistotremastrum</taxon>
    </lineage>
</organism>
<dbReference type="InterPro" id="IPR003511">
    <property type="entry name" value="HORMA_dom"/>
</dbReference>
<reference evidence="4 5" key="1">
    <citation type="journal article" date="2016" name="Mol. Biol. Evol.">
        <title>Comparative Genomics of Early-Diverging Mushroom-Forming Fungi Provides Insights into the Origins of Lignocellulose Decay Capabilities.</title>
        <authorList>
            <person name="Nagy L.G."/>
            <person name="Riley R."/>
            <person name="Tritt A."/>
            <person name="Adam C."/>
            <person name="Daum C."/>
            <person name="Floudas D."/>
            <person name="Sun H."/>
            <person name="Yadav J.S."/>
            <person name="Pangilinan J."/>
            <person name="Larsson K.H."/>
            <person name="Matsuura K."/>
            <person name="Barry K."/>
            <person name="Labutti K."/>
            <person name="Kuo R."/>
            <person name="Ohm R.A."/>
            <person name="Bhattacharya S.S."/>
            <person name="Shirouzu T."/>
            <person name="Yoshinaga Y."/>
            <person name="Martin F.M."/>
            <person name="Grigoriev I.V."/>
            <person name="Hibbett D.S."/>
        </authorList>
    </citation>
    <scope>NUCLEOTIDE SEQUENCE [LARGE SCALE GENOMIC DNA]</scope>
    <source>
        <strain evidence="4 5">HHB10207 ss-3</strain>
    </source>
</reference>
<accession>A0A166JCC8</accession>
<keyword evidence="5" id="KW-1185">Reference proteome</keyword>
<dbReference type="EMBL" id="KV428004">
    <property type="protein sequence ID" value="KZT44591.1"/>
    <property type="molecule type" value="Genomic_DNA"/>
</dbReference>
<dbReference type="AlphaFoldDB" id="A0A166JCC8"/>
<feature type="region of interest" description="Disordered" evidence="2">
    <location>
        <begin position="223"/>
        <end position="249"/>
    </location>
</feature>
<dbReference type="PANTHER" id="PTHR11842:SF10">
    <property type="entry name" value="MITOTIC SPINDLE ASSEMBLY CHECKPOINT PROTEIN MAD2B"/>
    <property type="match status" value="1"/>
</dbReference>
<evidence type="ECO:0000313" key="5">
    <source>
        <dbReference type="Proteomes" id="UP000076798"/>
    </source>
</evidence>
<dbReference type="Pfam" id="PF02301">
    <property type="entry name" value="HORMA"/>
    <property type="match status" value="1"/>
</dbReference>
<evidence type="ECO:0000313" key="4">
    <source>
        <dbReference type="EMBL" id="KZT44591.1"/>
    </source>
</evidence>